<dbReference type="InterPro" id="IPR018499">
    <property type="entry name" value="Tetraspanin/Peripherin"/>
</dbReference>
<reference evidence="5 6" key="1">
    <citation type="journal article" date="2018" name="Biotechnol. Adv.">
        <title>Improved genomic resources and new bioinformatic workflow for the carcinogenic parasite Clonorchis sinensis: Biotechnological implications.</title>
        <authorList>
            <person name="Wang D."/>
            <person name="Korhonen P.K."/>
            <person name="Gasser R.B."/>
            <person name="Young N.D."/>
        </authorList>
    </citation>
    <scope>NUCLEOTIDE SEQUENCE [LARGE SCALE GENOMIC DNA]</scope>
    <source>
        <strain evidence="5">Cs-k2</strain>
    </source>
</reference>
<protein>
    <submittedName>
        <fullName evidence="5">Uncharacterized protein</fullName>
    </submittedName>
</protein>
<keyword evidence="2" id="KW-0812">Transmembrane</keyword>
<proteinExistence type="predicted"/>
<keyword evidence="6" id="KW-1185">Reference proteome</keyword>
<dbReference type="SUPFAM" id="SSF48652">
    <property type="entry name" value="Tetraspanin"/>
    <property type="match status" value="1"/>
</dbReference>
<sequence>MKMSVNMSCCRPGAISCPGYRYQQYVIFLILALLTHLSLVATFVVTENQVYDGITLRMKEEFASYESHNVNNSGSIVSGFLMAALHCCGFRSGEEYMNSTLFIRNSRYHGYHLKSLKAPIECCKVIEPEVETGCPNKFTRTNSYFFDGCESNLKQYLHGHIPVIVYASLCVVPLDSLDIEKRSEYCSLIVTGSTFTRCFFNMPVNSYYTTPKIDAGVWLKKYVNFNYISDHSIRSLF</sequence>
<name>A0A3R7EXQ0_CLOSI</name>
<dbReference type="Pfam" id="PF00335">
    <property type="entry name" value="Tetraspanin"/>
    <property type="match status" value="1"/>
</dbReference>
<reference evidence="5 6" key="2">
    <citation type="journal article" date="2021" name="Genomics">
        <title>High-quality reference genome for Clonorchis sinensis.</title>
        <authorList>
            <person name="Young N.D."/>
            <person name="Stroehlein A.J."/>
            <person name="Kinkar L."/>
            <person name="Wang T."/>
            <person name="Sohn W.M."/>
            <person name="Chang B.C.H."/>
            <person name="Kaur P."/>
            <person name="Weisz D."/>
            <person name="Dudchenko O."/>
            <person name="Aiden E.L."/>
            <person name="Korhonen P.K."/>
            <person name="Gasser R.B."/>
        </authorList>
    </citation>
    <scope>NUCLEOTIDE SEQUENCE [LARGE SCALE GENOMIC DNA]</scope>
    <source>
        <strain evidence="5">Cs-k2</strain>
    </source>
</reference>
<organism evidence="5 6">
    <name type="scientific">Clonorchis sinensis</name>
    <name type="common">Chinese liver fluke</name>
    <dbReference type="NCBI Taxonomy" id="79923"/>
    <lineage>
        <taxon>Eukaryota</taxon>
        <taxon>Metazoa</taxon>
        <taxon>Spiralia</taxon>
        <taxon>Lophotrochozoa</taxon>
        <taxon>Platyhelminthes</taxon>
        <taxon>Trematoda</taxon>
        <taxon>Digenea</taxon>
        <taxon>Opisthorchiida</taxon>
        <taxon>Opisthorchiata</taxon>
        <taxon>Opisthorchiidae</taxon>
        <taxon>Clonorchis</taxon>
    </lineage>
</organism>
<keyword evidence="4" id="KW-0472">Membrane</keyword>
<accession>A0A3R7EXQ0</accession>
<evidence type="ECO:0000256" key="2">
    <source>
        <dbReference type="ARBA" id="ARBA00022692"/>
    </source>
</evidence>
<keyword evidence="3" id="KW-1133">Transmembrane helix</keyword>
<evidence type="ECO:0000256" key="4">
    <source>
        <dbReference type="ARBA" id="ARBA00023136"/>
    </source>
</evidence>
<gene>
    <name evidence="5" type="ORF">CSKR_111400</name>
</gene>
<dbReference type="EMBL" id="NIRI02000077">
    <property type="protein sequence ID" value="KAG5441552.1"/>
    <property type="molecule type" value="Genomic_DNA"/>
</dbReference>
<evidence type="ECO:0000313" key="6">
    <source>
        <dbReference type="Proteomes" id="UP000286415"/>
    </source>
</evidence>
<dbReference type="Proteomes" id="UP000286415">
    <property type="component" value="Unassembled WGS sequence"/>
</dbReference>
<comment type="caution">
    <text evidence="5">The sequence shown here is derived from an EMBL/GenBank/DDBJ whole genome shotgun (WGS) entry which is preliminary data.</text>
</comment>
<dbReference type="InterPro" id="IPR008952">
    <property type="entry name" value="Tetraspanin_EC2_sf"/>
</dbReference>
<dbReference type="OrthoDB" id="6240738at2759"/>
<evidence type="ECO:0000313" key="5">
    <source>
        <dbReference type="EMBL" id="KAG5441552.1"/>
    </source>
</evidence>
<evidence type="ECO:0000256" key="1">
    <source>
        <dbReference type="ARBA" id="ARBA00004141"/>
    </source>
</evidence>
<dbReference type="GO" id="GO:0016020">
    <property type="term" value="C:membrane"/>
    <property type="evidence" value="ECO:0007669"/>
    <property type="project" value="UniProtKB-SubCell"/>
</dbReference>
<evidence type="ECO:0000256" key="3">
    <source>
        <dbReference type="ARBA" id="ARBA00022989"/>
    </source>
</evidence>
<dbReference type="AlphaFoldDB" id="A0A3R7EXQ0"/>
<comment type="subcellular location">
    <subcellularLocation>
        <location evidence="1">Membrane</location>
        <topology evidence="1">Multi-pass membrane protein</topology>
    </subcellularLocation>
</comment>
<dbReference type="InParanoid" id="A0A3R7EXQ0"/>
<dbReference type="STRING" id="79923.A0A3R7EXQ0"/>